<feature type="signal peptide" evidence="3">
    <location>
        <begin position="1"/>
        <end position="20"/>
    </location>
</feature>
<feature type="domain" description="C2H2-type" evidence="4">
    <location>
        <begin position="166"/>
        <end position="195"/>
    </location>
</feature>
<dbReference type="GO" id="GO:0006357">
    <property type="term" value="P:regulation of transcription by RNA polymerase II"/>
    <property type="evidence" value="ECO:0007669"/>
    <property type="project" value="TreeGrafter"/>
</dbReference>
<dbReference type="PANTHER" id="PTHR46179:SF24">
    <property type="entry name" value="C2H2-TYPE DOMAIN-CONTAINING PROTEIN"/>
    <property type="match status" value="1"/>
</dbReference>
<name>A0A6A6J4G0_WESOR</name>
<dbReference type="EMBL" id="ML986541">
    <property type="protein sequence ID" value="KAF2271460.1"/>
    <property type="molecule type" value="Genomic_DNA"/>
</dbReference>
<dbReference type="RefSeq" id="XP_033648999.1">
    <property type="nucleotide sequence ID" value="XM_033796636.1"/>
</dbReference>
<evidence type="ECO:0000259" key="4">
    <source>
        <dbReference type="PROSITE" id="PS50157"/>
    </source>
</evidence>
<evidence type="ECO:0000313" key="6">
    <source>
        <dbReference type="Proteomes" id="UP000800097"/>
    </source>
</evidence>
<dbReference type="OrthoDB" id="8922241at2759"/>
<reference evidence="5" key="1">
    <citation type="journal article" date="2020" name="Stud. Mycol.">
        <title>101 Dothideomycetes genomes: a test case for predicting lifestyles and emergence of pathogens.</title>
        <authorList>
            <person name="Haridas S."/>
            <person name="Albert R."/>
            <person name="Binder M."/>
            <person name="Bloem J."/>
            <person name="Labutti K."/>
            <person name="Salamov A."/>
            <person name="Andreopoulos B."/>
            <person name="Baker S."/>
            <person name="Barry K."/>
            <person name="Bills G."/>
            <person name="Bluhm B."/>
            <person name="Cannon C."/>
            <person name="Castanera R."/>
            <person name="Culley D."/>
            <person name="Daum C."/>
            <person name="Ezra D."/>
            <person name="Gonzalez J."/>
            <person name="Henrissat B."/>
            <person name="Kuo A."/>
            <person name="Liang C."/>
            <person name="Lipzen A."/>
            <person name="Lutzoni F."/>
            <person name="Magnuson J."/>
            <person name="Mondo S."/>
            <person name="Nolan M."/>
            <person name="Ohm R."/>
            <person name="Pangilinan J."/>
            <person name="Park H.-J."/>
            <person name="Ramirez L."/>
            <person name="Alfaro M."/>
            <person name="Sun H."/>
            <person name="Tritt A."/>
            <person name="Yoshinaga Y."/>
            <person name="Zwiers L.-H."/>
            <person name="Turgeon B."/>
            <person name="Goodwin S."/>
            <person name="Spatafora J."/>
            <person name="Crous P."/>
            <person name="Grigoriev I."/>
        </authorList>
    </citation>
    <scope>NUCLEOTIDE SEQUENCE</scope>
    <source>
        <strain evidence="5">CBS 379.55</strain>
    </source>
</reference>
<evidence type="ECO:0000256" key="3">
    <source>
        <dbReference type="SAM" id="SignalP"/>
    </source>
</evidence>
<dbReference type="InterPro" id="IPR013087">
    <property type="entry name" value="Znf_C2H2_type"/>
</dbReference>
<dbReference type="GeneID" id="54549811"/>
<dbReference type="PROSITE" id="PS00028">
    <property type="entry name" value="ZINC_FINGER_C2H2_1"/>
    <property type="match status" value="2"/>
</dbReference>
<keyword evidence="1" id="KW-0479">Metal-binding</keyword>
<dbReference type="GO" id="GO:0005634">
    <property type="term" value="C:nucleus"/>
    <property type="evidence" value="ECO:0007669"/>
    <property type="project" value="TreeGrafter"/>
</dbReference>
<proteinExistence type="predicted"/>
<dbReference type="PROSITE" id="PS50157">
    <property type="entry name" value="ZINC_FINGER_C2H2_2"/>
    <property type="match status" value="2"/>
</dbReference>
<keyword evidence="1" id="KW-0862">Zinc</keyword>
<feature type="domain" description="C2H2-type" evidence="4">
    <location>
        <begin position="198"/>
        <end position="220"/>
    </location>
</feature>
<organism evidence="5 6">
    <name type="scientific">Westerdykella ornata</name>
    <dbReference type="NCBI Taxonomy" id="318751"/>
    <lineage>
        <taxon>Eukaryota</taxon>
        <taxon>Fungi</taxon>
        <taxon>Dikarya</taxon>
        <taxon>Ascomycota</taxon>
        <taxon>Pezizomycotina</taxon>
        <taxon>Dothideomycetes</taxon>
        <taxon>Pleosporomycetidae</taxon>
        <taxon>Pleosporales</taxon>
        <taxon>Sporormiaceae</taxon>
        <taxon>Westerdykella</taxon>
    </lineage>
</organism>
<dbReference type="Pfam" id="PF00096">
    <property type="entry name" value="zf-C2H2"/>
    <property type="match status" value="1"/>
</dbReference>
<keyword evidence="1" id="KW-0863">Zinc-finger</keyword>
<accession>A0A6A6J4G0</accession>
<dbReference type="Proteomes" id="UP000800097">
    <property type="component" value="Unassembled WGS sequence"/>
</dbReference>
<dbReference type="InterPro" id="IPR036236">
    <property type="entry name" value="Znf_C2H2_sf"/>
</dbReference>
<sequence>MHKRLFFALLITLLLEPAAAASPAMDATLPLAPMESTYPDPDGILAGICGLCSMPLDCCSHALNSQPIITADTLLNHPEWPASSRLVLEDSPEPQPQHPRSPMDSSESVPLYNAFLRRLECDSTSVSRHTIEIHVHHTYLPGDRIAQQGERRPHSQRRHPPRTGGFPCSFEGCDKAFDRRCELNRHQKIHLDRSERPHKCPICHEGFLYPKDRNRHQRTHDPLASPGATLYCHLPGCNNVDGFSRRDNLLRHQRRQHPNTVISA</sequence>
<keyword evidence="6" id="KW-1185">Reference proteome</keyword>
<feature type="chain" id="PRO_5025472260" description="C2H2-type domain-containing protein" evidence="3">
    <location>
        <begin position="21"/>
        <end position="264"/>
    </location>
</feature>
<keyword evidence="3" id="KW-0732">Signal</keyword>
<feature type="region of interest" description="Disordered" evidence="2">
    <location>
        <begin position="144"/>
        <end position="163"/>
    </location>
</feature>
<protein>
    <recommendedName>
        <fullName evidence="4">C2H2-type domain-containing protein</fullName>
    </recommendedName>
</protein>
<dbReference type="SMART" id="SM00355">
    <property type="entry name" value="ZnF_C2H2"/>
    <property type="match status" value="3"/>
</dbReference>
<evidence type="ECO:0000256" key="1">
    <source>
        <dbReference type="PROSITE-ProRule" id="PRU00042"/>
    </source>
</evidence>
<dbReference type="AlphaFoldDB" id="A0A6A6J4G0"/>
<dbReference type="PANTHER" id="PTHR46179">
    <property type="entry name" value="ZINC FINGER PROTEIN"/>
    <property type="match status" value="1"/>
</dbReference>
<dbReference type="Gene3D" id="3.30.160.60">
    <property type="entry name" value="Classic Zinc Finger"/>
    <property type="match status" value="2"/>
</dbReference>
<gene>
    <name evidence="5" type="ORF">EI97DRAFT_408137</name>
</gene>
<dbReference type="GO" id="GO:0008270">
    <property type="term" value="F:zinc ion binding"/>
    <property type="evidence" value="ECO:0007669"/>
    <property type="project" value="UniProtKB-KW"/>
</dbReference>
<evidence type="ECO:0000256" key="2">
    <source>
        <dbReference type="SAM" id="MobiDB-lite"/>
    </source>
</evidence>
<dbReference type="SUPFAM" id="SSF57667">
    <property type="entry name" value="beta-beta-alpha zinc fingers"/>
    <property type="match status" value="1"/>
</dbReference>
<evidence type="ECO:0000313" key="5">
    <source>
        <dbReference type="EMBL" id="KAF2271460.1"/>
    </source>
</evidence>
<dbReference type="InterPro" id="IPR051061">
    <property type="entry name" value="Zinc_finger_trans_reg"/>
</dbReference>